<evidence type="ECO:0008006" key="3">
    <source>
        <dbReference type="Google" id="ProtNLM"/>
    </source>
</evidence>
<dbReference type="InterPro" id="IPR035901">
    <property type="entry name" value="GIY-YIG_endonuc_sf"/>
</dbReference>
<dbReference type="Proteomes" id="UP000245202">
    <property type="component" value="Unassembled WGS sequence"/>
</dbReference>
<accession>A0A2R5EGT1</accession>
<dbReference type="RefSeq" id="WP_108991223.1">
    <property type="nucleotide sequence ID" value="NZ_BDQX01000022.1"/>
</dbReference>
<organism evidence="1 2">
    <name type="scientific">Paenibacillus agaridevorans</name>
    <dbReference type="NCBI Taxonomy" id="171404"/>
    <lineage>
        <taxon>Bacteria</taxon>
        <taxon>Bacillati</taxon>
        <taxon>Bacillota</taxon>
        <taxon>Bacilli</taxon>
        <taxon>Bacillales</taxon>
        <taxon>Paenibacillaceae</taxon>
        <taxon>Paenibacillus</taxon>
    </lineage>
</organism>
<evidence type="ECO:0000313" key="1">
    <source>
        <dbReference type="EMBL" id="GBG05772.1"/>
    </source>
</evidence>
<dbReference type="Gene3D" id="3.40.1440.10">
    <property type="entry name" value="GIY-YIG endonuclease"/>
    <property type="match status" value="1"/>
</dbReference>
<keyword evidence="2" id="KW-1185">Reference proteome</keyword>
<sequence length="119" mass="14241">MDRNRRKELQEAYKEMKTYMGVVQIKNKESGKLYIASYPNLKNKWPSIKTQLEMGRFKNLELQKDWRELGEAAFAFDILEQKDTSDITDIKWALKQLEKPWLQKLQPYGEKGYNKPPRE</sequence>
<protein>
    <recommendedName>
        <fullName evidence="3">LuxR family transcriptional regulator</fullName>
    </recommendedName>
</protein>
<evidence type="ECO:0000313" key="2">
    <source>
        <dbReference type="Proteomes" id="UP000245202"/>
    </source>
</evidence>
<name>A0A2R5EGT1_9BACL</name>
<gene>
    <name evidence="1" type="ORF">PAT3040_00257</name>
</gene>
<reference evidence="1 2" key="1">
    <citation type="submission" date="2017-08" db="EMBL/GenBank/DDBJ databases">
        <title>Substantial Increase in Enzyme Production by Combined Drug-Resistance Mutations in Paenibacillus agaridevorans.</title>
        <authorList>
            <person name="Tanaka Y."/>
            <person name="Funane K."/>
            <person name="Hosaka T."/>
            <person name="Shiwa Y."/>
            <person name="Fujita N."/>
            <person name="Miyazaki T."/>
            <person name="Yoshikawa H."/>
            <person name="Murakami K."/>
            <person name="Kasahara K."/>
            <person name="Inaoka T."/>
            <person name="Hiraga Y."/>
            <person name="Ochi K."/>
        </authorList>
    </citation>
    <scope>NUCLEOTIDE SEQUENCE [LARGE SCALE GENOMIC DNA]</scope>
    <source>
        <strain evidence="1 2">T-3040</strain>
    </source>
</reference>
<dbReference type="CDD" id="cd10451">
    <property type="entry name" value="GIY-YIG_LuxR_like"/>
    <property type="match status" value="1"/>
</dbReference>
<dbReference type="SUPFAM" id="SSF82771">
    <property type="entry name" value="GIY-YIG endonuclease"/>
    <property type="match status" value="1"/>
</dbReference>
<comment type="caution">
    <text evidence="1">The sequence shown here is derived from an EMBL/GenBank/DDBJ whole genome shotgun (WGS) entry which is preliminary data.</text>
</comment>
<dbReference type="EMBL" id="BDQX01000022">
    <property type="protein sequence ID" value="GBG05772.1"/>
    <property type="molecule type" value="Genomic_DNA"/>
</dbReference>
<proteinExistence type="predicted"/>
<dbReference type="AlphaFoldDB" id="A0A2R5EGT1"/>